<dbReference type="EMBL" id="QUOU01000001">
    <property type="protein sequence ID" value="REL27112.1"/>
    <property type="molecule type" value="Genomic_DNA"/>
</dbReference>
<keyword evidence="1" id="KW-0732">Signal</keyword>
<gene>
    <name evidence="2" type="ORF">DXX93_11405</name>
</gene>
<organism evidence="2 3">
    <name type="scientific">Thalassotalea euphylliae</name>
    <dbReference type="NCBI Taxonomy" id="1655234"/>
    <lineage>
        <taxon>Bacteria</taxon>
        <taxon>Pseudomonadati</taxon>
        <taxon>Pseudomonadota</taxon>
        <taxon>Gammaproteobacteria</taxon>
        <taxon>Alteromonadales</taxon>
        <taxon>Colwelliaceae</taxon>
        <taxon>Thalassotalea</taxon>
    </lineage>
</organism>
<feature type="chain" id="PRO_5017595172" evidence="1">
    <location>
        <begin position="28"/>
        <end position="147"/>
    </location>
</feature>
<comment type="caution">
    <text evidence="2">The sequence shown here is derived from an EMBL/GenBank/DDBJ whole genome shotgun (WGS) entry which is preliminary data.</text>
</comment>
<dbReference type="Proteomes" id="UP000256478">
    <property type="component" value="Unassembled WGS sequence"/>
</dbReference>
<dbReference type="AlphaFoldDB" id="A0A3E0TT12"/>
<name>A0A3E0TT12_9GAMM</name>
<dbReference type="RefSeq" id="WP_116008200.1">
    <property type="nucleotide sequence ID" value="NZ_QUOU01000001.1"/>
</dbReference>
<evidence type="ECO:0000313" key="3">
    <source>
        <dbReference type="Proteomes" id="UP000256478"/>
    </source>
</evidence>
<dbReference type="OrthoDB" id="5768347at2"/>
<proteinExistence type="predicted"/>
<sequence>MKINRRKCTNALLVLCGLLITSGISSAQQFVESKDGVNLDDASFPWQLVIDRGKILGCIYDNKYYSLGSILVLESLPRKCEQASDRNGIWQQLSESELALFKQNIEIQQQLVRESTYIGAERINREEARLIRYLRSVKEFADKSQSR</sequence>
<evidence type="ECO:0000256" key="1">
    <source>
        <dbReference type="SAM" id="SignalP"/>
    </source>
</evidence>
<evidence type="ECO:0000313" key="2">
    <source>
        <dbReference type="EMBL" id="REL27112.1"/>
    </source>
</evidence>
<reference evidence="2 3" key="1">
    <citation type="submission" date="2018-08" db="EMBL/GenBank/DDBJ databases">
        <title>Thalassotalea euphylliae genome.</title>
        <authorList>
            <person name="Summers S."/>
            <person name="Rice S.A."/>
            <person name="Freckelton M.L."/>
            <person name="Nedved B.T."/>
            <person name="Hadfield M.G."/>
        </authorList>
    </citation>
    <scope>NUCLEOTIDE SEQUENCE [LARGE SCALE GENOMIC DNA]</scope>
    <source>
        <strain evidence="2 3">H1</strain>
    </source>
</reference>
<protein>
    <submittedName>
        <fullName evidence="2">DUF1496 domain-containing protein</fullName>
    </submittedName>
</protein>
<feature type="signal peptide" evidence="1">
    <location>
        <begin position="1"/>
        <end position="27"/>
    </location>
</feature>
<accession>A0A3E0TT12</accession>